<dbReference type="Proteomes" id="UP000092952">
    <property type="component" value="Chromosome"/>
</dbReference>
<dbReference type="GO" id="GO:0006629">
    <property type="term" value="P:lipid metabolic process"/>
    <property type="evidence" value="ECO:0007669"/>
    <property type="project" value="InterPro"/>
</dbReference>
<evidence type="ECO:0000256" key="6">
    <source>
        <dbReference type="ARBA" id="ARBA00022723"/>
    </source>
</evidence>
<keyword evidence="5 12" id="KW-0812">Transmembrane</keyword>
<organism evidence="14 15">
    <name type="scientific">Immundisolibacter cernigliae</name>
    <dbReference type="NCBI Taxonomy" id="1810504"/>
    <lineage>
        <taxon>Bacteria</taxon>
        <taxon>Pseudomonadati</taxon>
        <taxon>Pseudomonadota</taxon>
        <taxon>Gammaproteobacteria</taxon>
        <taxon>Immundisolibacterales</taxon>
        <taxon>Immundisolibacteraceae</taxon>
        <taxon>Immundisolibacter</taxon>
    </lineage>
</organism>
<evidence type="ECO:0000256" key="3">
    <source>
        <dbReference type="ARBA" id="ARBA00022475"/>
    </source>
</evidence>
<evidence type="ECO:0000313" key="14">
    <source>
        <dbReference type="EMBL" id="ANX04042.1"/>
    </source>
</evidence>
<keyword evidence="8" id="KW-0560">Oxidoreductase</keyword>
<comment type="subcellular location">
    <subcellularLocation>
        <location evidence="1">Cell inner membrane</location>
        <topology evidence="1">Multi-pass membrane protein</topology>
    </subcellularLocation>
</comment>
<dbReference type="KEGG" id="gbi:PG2T_07490"/>
<feature type="transmembrane region" description="Helical" evidence="12">
    <location>
        <begin position="12"/>
        <end position="40"/>
    </location>
</feature>
<keyword evidence="10" id="KW-0503">Monooxygenase</keyword>
<evidence type="ECO:0000256" key="4">
    <source>
        <dbReference type="ARBA" id="ARBA00022519"/>
    </source>
</evidence>
<dbReference type="GO" id="GO:0005886">
    <property type="term" value="C:plasma membrane"/>
    <property type="evidence" value="ECO:0007669"/>
    <property type="project" value="UniProtKB-SubCell"/>
</dbReference>
<evidence type="ECO:0000256" key="9">
    <source>
        <dbReference type="ARBA" id="ARBA00023004"/>
    </source>
</evidence>
<keyword evidence="7 12" id="KW-1133">Transmembrane helix</keyword>
<name>A0A1B1YTJ1_9GAMM</name>
<keyword evidence="11 12" id="KW-0472">Membrane</keyword>
<evidence type="ECO:0000313" key="15">
    <source>
        <dbReference type="Proteomes" id="UP000092952"/>
    </source>
</evidence>
<evidence type="ECO:0000256" key="2">
    <source>
        <dbReference type="ARBA" id="ARBA00010823"/>
    </source>
</evidence>
<evidence type="ECO:0000256" key="5">
    <source>
        <dbReference type="ARBA" id="ARBA00022692"/>
    </source>
</evidence>
<keyword evidence="6" id="KW-0479">Metal-binding</keyword>
<accession>A0A1B1YTJ1</accession>
<keyword evidence="3" id="KW-1003">Cell membrane</keyword>
<dbReference type="OrthoDB" id="4759734at2"/>
<comment type="similarity">
    <text evidence="2">Belongs to the fatty acid desaturase type 1 family. AlkB subfamily.</text>
</comment>
<sequence length="373" mass="41729">MDYLRYYLNCLLPLAAIAGFLLGGQWVWLGIGTLPLLLIADALSPQDYAPRNINNGALADLVIYVQMLLVLGTFVAFGWRAHVGFDPALGNLQPWIASAAALIWVGLGANVGAAHELMHRHNPLATFIGKLGFGIIGAPNRDISHTVTHHLYFDTERDFDTARRGESVYRFVPRCIWGNTLDELDYERRRLAAQGLGLWHWKSQIVQGQALTVAVLAVMYWAGGVPALLVQLTAMIGGRILGEALNYLQHFGLLRVPGRAIEDRHTWNHLSAVTRILGLEITNHVEHHQDPDRPFYALTPRPQGPQMRNILLWGIAAFFPPIWNRVIQPRLKDWDLNHASAEERALAREANRRAGWPDWLGETAIDTRTATAH</sequence>
<evidence type="ECO:0000256" key="8">
    <source>
        <dbReference type="ARBA" id="ARBA00023002"/>
    </source>
</evidence>
<dbReference type="InParanoid" id="A0A1B1YTJ1"/>
<protein>
    <recommendedName>
        <fullName evidence="13">Fatty acid desaturase domain-containing protein</fullName>
    </recommendedName>
</protein>
<evidence type="ECO:0000256" key="10">
    <source>
        <dbReference type="ARBA" id="ARBA00023033"/>
    </source>
</evidence>
<dbReference type="RefSeq" id="WP_068803882.1">
    <property type="nucleotide sequence ID" value="NZ_CP014671.1"/>
</dbReference>
<reference evidence="15" key="1">
    <citation type="submission" date="2016-03" db="EMBL/GenBank/DDBJ databases">
        <title>Complete genome sequence of Solimmundus cernigliae, representing a novel lineage of polycyclic aromatic hydrocarbon degraders within the Gammaproteobacteria.</title>
        <authorList>
            <person name="Singleton D.R."/>
            <person name="Dickey A.N."/>
            <person name="Scholl E.H."/>
            <person name="Wright F.A."/>
            <person name="Aitken M.D."/>
        </authorList>
    </citation>
    <scope>NUCLEOTIDE SEQUENCE [LARGE SCALE GENOMIC DNA]</scope>
    <source>
        <strain evidence="15">TR3.2</strain>
    </source>
</reference>
<keyword evidence="9" id="KW-0408">Iron</keyword>
<dbReference type="EMBL" id="CP014671">
    <property type="protein sequence ID" value="ANX04042.1"/>
    <property type="molecule type" value="Genomic_DNA"/>
</dbReference>
<dbReference type="InterPro" id="IPR033885">
    <property type="entry name" value="AlkB/XylM"/>
</dbReference>
<evidence type="ECO:0000259" key="13">
    <source>
        <dbReference type="Pfam" id="PF00487"/>
    </source>
</evidence>
<feature type="transmembrane region" description="Helical" evidence="12">
    <location>
        <begin position="61"/>
        <end position="80"/>
    </location>
</feature>
<dbReference type="Pfam" id="PF00487">
    <property type="entry name" value="FA_desaturase"/>
    <property type="match status" value="1"/>
</dbReference>
<evidence type="ECO:0000256" key="7">
    <source>
        <dbReference type="ARBA" id="ARBA00022989"/>
    </source>
</evidence>
<feature type="transmembrane region" description="Helical" evidence="12">
    <location>
        <begin position="210"/>
        <end position="229"/>
    </location>
</feature>
<gene>
    <name evidence="14" type="ORF">PG2T_07490</name>
</gene>
<dbReference type="PANTHER" id="PTHR38674">
    <property type="entry name" value="ALKANE 1-MONOOXYGENASE 1"/>
    <property type="match status" value="1"/>
</dbReference>
<feature type="transmembrane region" description="Helical" evidence="12">
    <location>
        <begin position="92"/>
        <end position="113"/>
    </location>
</feature>
<dbReference type="AlphaFoldDB" id="A0A1B1YTJ1"/>
<keyword evidence="4" id="KW-0997">Cell inner membrane</keyword>
<dbReference type="InterPro" id="IPR005804">
    <property type="entry name" value="FA_desaturase_dom"/>
</dbReference>
<evidence type="ECO:0000256" key="12">
    <source>
        <dbReference type="SAM" id="Phobius"/>
    </source>
</evidence>
<feature type="domain" description="Fatty acid desaturase" evidence="13">
    <location>
        <begin position="95"/>
        <end position="298"/>
    </location>
</feature>
<dbReference type="STRING" id="1810504.PG2T_07490"/>
<proteinExistence type="inferred from homology"/>
<dbReference type="GO" id="GO:0004497">
    <property type="term" value="F:monooxygenase activity"/>
    <property type="evidence" value="ECO:0007669"/>
    <property type="project" value="UniProtKB-KW"/>
</dbReference>
<evidence type="ECO:0000256" key="11">
    <source>
        <dbReference type="ARBA" id="ARBA00023136"/>
    </source>
</evidence>
<dbReference type="PANTHER" id="PTHR38674:SF1">
    <property type="entry name" value="ALKANE 1-MONOOXYGENASE 1"/>
    <property type="match status" value="1"/>
</dbReference>
<keyword evidence="15" id="KW-1185">Reference proteome</keyword>
<evidence type="ECO:0000256" key="1">
    <source>
        <dbReference type="ARBA" id="ARBA00004429"/>
    </source>
</evidence>
<dbReference type="GO" id="GO:0046872">
    <property type="term" value="F:metal ion binding"/>
    <property type="evidence" value="ECO:0007669"/>
    <property type="project" value="UniProtKB-KW"/>
</dbReference>